<keyword evidence="6 12" id="KW-1133">Transmembrane helix</keyword>
<dbReference type="GO" id="GO:0048471">
    <property type="term" value="C:perinuclear region of cytoplasm"/>
    <property type="evidence" value="ECO:0007669"/>
    <property type="project" value="UniProtKB-SubCell"/>
</dbReference>
<evidence type="ECO:0000256" key="10">
    <source>
        <dbReference type="ARBA" id="ARBA00035449"/>
    </source>
</evidence>
<dbReference type="Pfam" id="PF10164">
    <property type="entry name" value="BRI3"/>
    <property type="match status" value="1"/>
</dbReference>
<dbReference type="GO" id="GO:0005765">
    <property type="term" value="C:lysosomal membrane"/>
    <property type="evidence" value="ECO:0007669"/>
    <property type="project" value="UniProtKB-SubCell"/>
</dbReference>
<keyword evidence="7 12" id="KW-0472">Membrane</keyword>
<evidence type="ECO:0000256" key="1">
    <source>
        <dbReference type="ARBA" id="ARBA00004155"/>
    </source>
</evidence>
<name>A0A6M2DDL1_XENCH</name>
<keyword evidence="8" id="KW-0458">Lysosome</keyword>
<reference evidence="13" key="1">
    <citation type="submission" date="2020-03" db="EMBL/GenBank/DDBJ databases">
        <title>Transcriptomic Profiling of the Digestive Tract of the Rat Flea, Xenopsylla cheopis, Following Blood Feeding and Infection with Yersinia pestis.</title>
        <authorList>
            <person name="Bland D.M."/>
            <person name="Martens C.A."/>
            <person name="Virtaneva K."/>
            <person name="Kanakabandi K."/>
            <person name="Long D."/>
            <person name="Rosenke R."/>
            <person name="Saturday G.A."/>
            <person name="Hoyt F.H."/>
            <person name="Bruno D.P."/>
            <person name="Ribeiro J.M.C."/>
            <person name="Hinnebusch J."/>
        </authorList>
    </citation>
    <scope>NUCLEOTIDE SEQUENCE</scope>
</reference>
<evidence type="ECO:0000256" key="8">
    <source>
        <dbReference type="ARBA" id="ARBA00023228"/>
    </source>
</evidence>
<proteinExistence type="inferred from homology"/>
<evidence type="ECO:0000256" key="5">
    <source>
        <dbReference type="ARBA" id="ARBA00022692"/>
    </source>
</evidence>
<evidence type="ECO:0000256" key="6">
    <source>
        <dbReference type="ARBA" id="ARBA00022989"/>
    </source>
</evidence>
<comment type="similarity">
    <text evidence="3">Belongs to the BRI3 family.</text>
</comment>
<evidence type="ECO:0000256" key="11">
    <source>
        <dbReference type="ARBA" id="ARBA00046593"/>
    </source>
</evidence>
<feature type="transmembrane region" description="Helical" evidence="12">
    <location>
        <begin position="88"/>
        <end position="107"/>
    </location>
</feature>
<evidence type="ECO:0000256" key="9">
    <source>
        <dbReference type="ARBA" id="ARBA00035284"/>
    </source>
</evidence>
<keyword evidence="5 12" id="KW-0812">Transmembrane</keyword>
<sequence>MSAPPEYVEKPPAYSAVPPVYETSGSQYQQDPRLMYCPVPPSQLPSYGAITSTPITVIQQPLAPPEIIIVGGCPACRVGVLEDDYTCLGIFCAIFFFPIGILCCLAMKNRRCSNCSAYFG</sequence>
<evidence type="ECO:0000313" key="13">
    <source>
        <dbReference type="EMBL" id="NOV44262.1"/>
    </source>
</evidence>
<dbReference type="PANTHER" id="PTHR13551">
    <property type="entry name" value="BRAIN PROTEIN I3"/>
    <property type="match status" value="1"/>
</dbReference>
<dbReference type="PANTHER" id="PTHR13551:SF1">
    <property type="entry name" value="MEMBRANE PROTEIN BRI3"/>
    <property type="match status" value="1"/>
</dbReference>
<evidence type="ECO:0000256" key="12">
    <source>
        <dbReference type="SAM" id="Phobius"/>
    </source>
</evidence>
<evidence type="ECO:0000256" key="4">
    <source>
        <dbReference type="ARBA" id="ARBA00022490"/>
    </source>
</evidence>
<comment type="subcellular location">
    <subcellularLocation>
        <location evidence="2">Cytoplasm</location>
        <location evidence="2">Perinuclear region</location>
    </subcellularLocation>
    <subcellularLocation>
        <location evidence="1">Lysosome membrane</location>
        <topology evidence="1">Multi-pass membrane protein</topology>
    </subcellularLocation>
</comment>
<dbReference type="InterPro" id="IPR019317">
    <property type="entry name" value="BRI3"/>
</dbReference>
<keyword evidence="4" id="KW-0963">Cytoplasm</keyword>
<accession>A0A6M2DDL1</accession>
<comment type="subunit">
    <text evidence="11">Interacts with BRI3BP. Interacts with MGAT1 and IFITM3.</text>
</comment>
<dbReference type="EMBL" id="GIIL01000536">
    <property type="protein sequence ID" value="NOV44262.1"/>
    <property type="molecule type" value="Transcribed_RNA"/>
</dbReference>
<evidence type="ECO:0000256" key="2">
    <source>
        <dbReference type="ARBA" id="ARBA00004556"/>
    </source>
</evidence>
<evidence type="ECO:0000256" key="3">
    <source>
        <dbReference type="ARBA" id="ARBA00008090"/>
    </source>
</evidence>
<dbReference type="AlphaFoldDB" id="A0A6M2DDL1"/>
<organism evidence="13">
    <name type="scientific">Xenopsylla cheopis</name>
    <name type="common">Oriental rat flea</name>
    <name type="synonym">Pulex cheopis</name>
    <dbReference type="NCBI Taxonomy" id="163159"/>
    <lineage>
        <taxon>Eukaryota</taxon>
        <taxon>Metazoa</taxon>
        <taxon>Ecdysozoa</taxon>
        <taxon>Arthropoda</taxon>
        <taxon>Hexapoda</taxon>
        <taxon>Insecta</taxon>
        <taxon>Pterygota</taxon>
        <taxon>Neoptera</taxon>
        <taxon>Endopterygota</taxon>
        <taxon>Siphonaptera</taxon>
        <taxon>Pulicidae</taxon>
        <taxon>Xenopsyllinae</taxon>
        <taxon>Xenopsylla</taxon>
    </lineage>
</organism>
<evidence type="ECO:0000256" key="7">
    <source>
        <dbReference type="ARBA" id="ARBA00023136"/>
    </source>
</evidence>
<protein>
    <recommendedName>
        <fullName evidence="9">Membrane protein BRI3</fullName>
    </recommendedName>
    <alternativeName>
        <fullName evidence="10">Brain protein I3</fullName>
    </alternativeName>
</protein>